<dbReference type="EMBL" id="SGWX01000001">
    <property type="protein sequence ID" value="RZS61950.1"/>
    <property type="molecule type" value="Genomic_DNA"/>
</dbReference>
<evidence type="ECO:0000313" key="3">
    <source>
        <dbReference type="Proteomes" id="UP000293852"/>
    </source>
</evidence>
<keyword evidence="3" id="KW-1185">Reference proteome</keyword>
<organism evidence="2 3">
    <name type="scientific">Xylanimonas ulmi</name>
    <dbReference type="NCBI Taxonomy" id="228973"/>
    <lineage>
        <taxon>Bacteria</taxon>
        <taxon>Bacillati</taxon>
        <taxon>Actinomycetota</taxon>
        <taxon>Actinomycetes</taxon>
        <taxon>Micrococcales</taxon>
        <taxon>Promicromonosporaceae</taxon>
        <taxon>Xylanimonas</taxon>
    </lineage>
</organism>
<dbReference type="Proteomes" id="UP000293852">
    <property type="component" value="Unassembled WGS sequence"/>
</dbReference>
<feature type="region of interest" description="Disordered" evidence="1">
    <location>
        <begin position="1"/>
        <end position="22"/>
    </location>
</feature>
<dbReference type="AlphaFoldDB" id="A0A4V2EY69"/>
<protein>
    <submittedName>
        <fullName evidence="2">Uncharacterized protein</fullName>
    </submittedName>
</protein>
<feature type="compositionally biased region" description="Low complexity" evidence="1">
    <location>
        <begin position="41"/>
        <end position="67"/>
    </location>
</feature>
<evidence type="ECO:0000313" key="2">
    <source>
        <dbReference type="EMBL" id="RZS61950.1"/>
    </source>
</evidence>
<comment type="caution">
    <text evidence="2">The sequence shown here is derived from an EMBL/GenBank/DDBJ whole genome shotgun (WGS) entry which is preliminary data.</text>
</comment>
<proteinExistence type="predicted"/>
<evidence type="ECO:0000256" key="1">
    <source>
        <dbReference type="SAM" id="MobiDB-lite"/>
    </source>
</evidence>
<reference evidence="2 3" key="1">
    <citation type="submission" date="2019-02" db="EMBL/GenBank/DDBJ databases">
        <title>Sequencing the genomes of 1000 actinobacteria strains.</title>
        <authorList>
            <person name="Klenk H.-P."/>
        </authorList>
    </citation>
    <scope>NUCLEOTIDE SEQUENCE [LARGE SCALE GENOMIC DNA]</scope>
    <source>
        <strain evidence="2 3">DSM 16932</strain>
    </source>
</reference>
<sequence length="234" mass="23677">MHPTPSPAAACAPQDGPGAPAPWLTVTVTAALALAALAGCASGSDATTPDADGGATATSAAPTPSDDASAEQAEPTPSEEPAPVDAGEPTEPGSTLRFGEYATVTDGDATMVVTITDVREHPAQRLTEVFGQQSKGLPGYTVYGTMRVVADPEADDTGVSYAFSTSAVRLDNTAGVIMSSGALDEECSRSPRLEIGEEVPFCVEAIADGEGSVLWADSLAGYSALQGTAITWTR</sequence>
<name>A0A4V2EY69_9MICO</name>
<feature type="region of interest" description="Disordered" evidence="1">
    <location>
        <begin position="41"/>
        <end position="96"/>
    </location>
</feature>
<dbReference type="RefSeq" id="WP_130415021.1">
    <property type="nucleotide sequence ID" value="NZ_SGWX01000001.1"/>
</dbReference>
<gene>
    <name evidence="2" type="ORF">EV386_2266</name>
</gene>
<accession>A0A4V2EY69</accession>